<evidence type="ECO:0000313" key="4">
    <source>
        <dbReference type="Proteomes" id="UP000031829"/>
    </source>
</evidence>
<dbReference type="PANTHER" id="PTHR42709">
    <property type="entry name" value="ALKALINE PHOSPHATASE LIKE PROTEIN"/>
    <property type="match status" value="1"/>
</dbReference>
<evidence type="ECO:0000259" key="2">
    <source>
        <dbReference type="Pfam" id="PF09335"/>
    </source>
</evidence>
<dbReference type="GeneID" id="93642639"/>
<organism evidence="3 4">
    <name type="scientific">Priestia megaterium (strain ATCC 14581 / DSM 32 / CCUG 1817 / JCM 2506 / NBRC 15308 / NCIMB 9376 / NCTC 10342 / NRRL B-14308 / VKM B-512 / Ford 19)</name>
    <name type="common">Bacillus megaterium</name>
    <dbReference type="NCBI Taxonomy" id="1348623"/>
    <lineage>
        <taxon>Bacteria</taxon>
        <taxon>Bacillati</taxon>
        <taxon>Bacillota</taxon>
        <taxon>Bacilli</taxon>
        <taxon>Bacillales</taxon>
        <taxon>Bacillaceae</taxon>
        <taxon>Priestia</taxon>
    </lineage>
</organism>
<dbReference type="KEGG" id="bmeg:BG04_4644"/>
<dbReference type="AlphaFoldDB" id="A0A0B6AIM3"/>
<gene>
    <name evidence="3" type="ORF">BG04_4644</name>
</gene>
<dbReference type="InterPro" id="IPR032816">
    <property type="entry name" value="VTT_dom"/>
</dbReference>
<proteinExistence type="inferred from homology"/>
<dbReference type="EMBL" id="CP009920">
    <property type="protein sequence ID" value="AJI23371.1"/>
    <property type="molecule type" value="Genomic_DNA"/>
</dbReference>
<dbReference type="GO" id="GO:0005886">
    <property type="term" value="C:plasma membrane"/>
    <property type="evidence" value="ECO:0007669"/>
    <property type="project" value="TreeGrafter"/>
</dbReference>
<sequence>MIDQLIGAINQLGYGYFFFIILVGANLTPIPDPVYIMLAGSQATSPSVQYIPAFILTYSGMMISLYLKFLIASLFSTQALALLKRPRWEKNVMKVERTIQEYGSHAIIASYFLPGMRHVMPFFLGASGMKHRHYIKVSFSFGFIWTLALFIFGSFFNTTSSYTDVIEITLAFCAISLIIYAVQRRKIRKKQQ</sequence>
<evidence type="ECO:0000313" key="3">
    <source>
        <dbReference type="EMBL" id="AJI23371.1"/>
    </source>
</evidence>
<reference evidence="3 4" key="1">
    <citation type="journal article" date="2015" name="Genome Announc.">
        <title>Complete genome sequences for 35 biothreat assay-relevant bacillus species.</title>
        <authorList>
            <person name="Johnson S.L."/>
            <person name="Daligault H.E."/>
            <person name="Davenport K.W."/>
            <person name="Jaissle J."/>
            <person name="Frey K.G."/>
            <person name="Ladner J.T."/>
            <person name="Broomall S.M."/>
            <person name="Bishop-Lilly K.A."/>
            <person name="Bruce D.C."/>
            <person name="Gibbons H.S."/>
            <person name="Coyne S.R."/>
            <person name="Lo C.C."/>
            <person name="Meincke L."/>
            <person name="Munk A.C."/>
            <person name="Koroleva G.I."/>
            <person name="Rosenzweig C.N."/>
            <person name="Palacios G.F."/>
            <person name="Redden C.L."/>
            <person name="Minogue T.D."/>
            <person name="Chain P.S."/>
        </authorList>
    </citation>
    <scope>NUCLEOTIDE SEQUENCE [LARGE SCALE GENOMIC DNA]</scope>
    <source>
        <strain evidence="4">ATCC 14581 / DSM 32 / JCM 2506 / NBRC 15308 / NCIMB 9376 / NCTC 10342 / NRRL B-14308 / VKM B-512</strain>
    </source>
</reference>
<dbReference type="InterPro" id="IPR051311">
    <property type="entry name" value="DedA_domain"/>
</dbReference>
<dbReference type="HOGENOM" id="CLU_044208_1_0_9"/>
<dbReference type="Pfam" id="PF09335">
    <property type="entry name" value="VTT_dom"/>
    <property type="match status" value="1"/>
</dbReference>
<comment type="similarity">
    <text evidence="1">Belongs to the DedA family.</text>
</comment>
<protein>
    <recommendedName>
        <fullName evidence="2">VTT domain-containing protein</fullName>
    </recommendedName>
</protein>
<dbReference type="PANTHER" id="PTHR42709:SF9">
    <property type="entry name" value="ALKALINE PHOSPHATASE LIKE PROTEIN"/>
    <property type="match status" value="1"/>
</dbReference>
<accession>A0A0B6AIM3</accession>
<evidence type="ECO:0000256" key="1">
    <source>
        <dbReference type="ARBA" id="ARBA00010792"/>
    </source>
</evidence>
<dbReference type="RefSeq" id="WP_016764043.1">
    <property type="nucleotide sequence ID" value="NZ_BCVB01000004.1"/>
</dbReference>
<feature type="domain" description="VTT" evidence="2">
    <location>
        <begin position="30"/>
        <end position="154"/>
    </location>
</feature>
<dbReference type="Proteomes" id="UP000031829">
    <property type="component" value="Chromosome"/>
</dbReference>
<name>A0A0B6AIM3_PRIM2</name>